<organism evidence="1 2">
    <name type="scientific">Romanomermis culicivorax</name>
    <name type="common">Nematode worm</name>
    <dbReference type="NCBI Taxonomy" id="13658"/>
    <lineage>
        <taxon>Eukaryota</taxon>
        <taxon>Metazoa</taxon>
        <taxon>Ecdysozoa</taxon>
        <taxon>Nematoda</taxon>
        <taxon>Enoplea</taxon>
        <taxon>Dorylaimia</taxon>
        <taxon>Mermithida</taxon>
        <taxon>Mermithoidea</taxon>
        <taxon>Mermithidae</taxon>
        <taxon>Romanomermis</taxon>
    </lineage>
</organism>
<sequence>MQGQSSTFLECPLEAYYKGLIARFRMYNSNRGKKLITFALEQEFFHSRRLQFEDRVTIIN</sequence>
<protein>
    <submittedName>
        <fullName evidence="2">Uncharacterized protein</fullName>
    </submittedName>
</protein>
<dbReference type="WBParaSite" id="nRc.2.0.1.t41010-RA">
    <property type="protein sequence ID" value="nRc.2.0.1.t41010-RA"/>
    <property type="gene ID" value="nRc.2.0.1.g41010"/>
</dbReference>
<evidence type="ECO:0000313" key="2">
    <source>
        <dbReference type="WBParaSite" id="nRc.2.0.1.t41010-RA"/>
    </source>
</evidence>
<dbReference type="Proteomes" id="UP000887565">
    <property type="component" value="Unplaced"/>
</dbReference>
<name>A0A915KSD4_ROMCU</name>
<reference evidence="2" key="1">
    <citation type="submission" date="2022-11" db="UniProtKB">
        <authorList>
            <consortium name="WormBaseParasite"/>
        </authorList>
    </citation>
    <scope>IDENTIFICATION</scope>
</reference>
<evidence type="ECO:0000313" key="1">
    <source>
        <dbReference type="Proteomes" id="UP000887565"/>
    </source>
</evidence>
<proteinExistence type="predicted"/>
<keyword evidence="1" id="KW-1185">Reference proteome</keyword>
<accession>A0A915KSD4</accession>
<dbReference type="AlphaFoldDB" id="A0A915KSD4"/>